<dbReference type="Pfam" id="PF12730">
    <property type="entry name" value="ABC2_membrane_4"/>
    <property type="match status" value="1"/>
</dbReference>
<dbReference type="AlphaFoldDB" id="C0GHG3"/>
<dbReference type="eggNOG" id="COG1277">
    <property type="taxonomic scope" value="Bacteria"/>
</dbReference>
<dbReference type="EMBL" id="ACJM01000009">
    <property type="protein sequence ID" value="EEG77169.1"/>
    <property type="molecule type" value="Genomic_DNA"/>
</dbReference>
<evidence type="ECO:0000313" key="3">
    <source>
        <dbReference type="Proteomes" id="UP000006443"/>
    </source>
</evidence>
<dbReference type="STRING" id="555088.DealDRAFT_1922"/>
<dbReference type="Proteomes" id="UP000006443">
    <property type="component" value="Unassembled WGS sequence"/>
</dbReference>
<evidence type="ECO:0000256" key="1">
    <source>
        <dbReference type="SAM" id="Phobius"/>
    </source>
</evidence>
<feature type="transmembrane region" description="Helical" evidence="1">
    <location>
        <begin position="138"/>
        <end position="158"/>
    </location>
</feature>
<feature type="transmembrane region" description="Helical" evidence="1">
    <location>
        <begin position="164"/>
        <end position="191"/>
    </location>
</feature>
<keyword evidence="1" id="KW-0472">Membrane</keyword>
<dbReference type="RefSeq" id="WP_008516930.1">
    <property type="nucleotide sequence ID" value="NZ_ACJM01000009.1"/>
</dbReference>
<keyword evidence="3" id="KW-1185">Reference proteome</keyword>
<reference evidence="2 3" key="1">
    <citation type="submission" date="2009-02" db="EMBL/GenBank/DDBJ databases">
        <title>Sequencing of the draft genome and assembly of Dethiobacter alkaliphilus AHT 1.</title>
        <authorList>
            <consortium name="US DOE Joint Genome Institute (JGI-PGF)"/>
            <person name="Lucas S."/>
            <person name="Copeland A."/>
            <person name="Lapidus A."/>
            <person name="Glavina del Rio T."/>
            <person name="Dalin E."/>
            <person name="Tice H."/>
            <person name="Bruce D."/>
            <person name="Goodwin L."/>
            <person name="Pitluck S."/>
            <person name="Larimer F."/>
            <person name="Land M.L."/>
            <person name="Hauser L."/>
            <person name="Muyzer G."/>
        </authorList>
    </citation>
    <scope>NUCLEOTIDE SEQUENCE [LARGE SCALE GENOMIC DNA]</scope>
    <source>
        <strain evidence="2 3">AHT 1</strain>
    </source>
</reference>
<keyword evidence="1" id="KW-1133">Transmembrane helix</keyword>
<feature type="transmembrane region" description="Helical" evidence="1">
    <location>
        <begin position="18"/>
        <end position="39"/>
    </location>
</feature>
<sequence length="255" mass="28480">MRGLIKNEMLKFFTNRKLYAFLLIVFILYMVPVVMTFVVGMRTLDGQVFPLTMHGIVVSWAVPVFLIMLVAETFTEEYSSGTLSLSLVHPVSRTQFIVAKIISLFFIIFFLLFFALILAYGLGILFFGWSGQFMQQGIAYTAWQGISITVISFLAPVFPLLSFAAFIILVALLLSSSAAVVGLSMAVLLSYTMLDLIFSRLQPYLLSTYFISFGRLLTFPAGGESLRFAVIFIGSHGLIFVLGALLHFNRKDILN</sequence>
<dbReference type="OrthoDB" id="8613028at2"/>
<dbReference type="PANTHER" id="PTHR37305">
    <property type="entry name" value="INTEGRAL MEMBRANE PROTEIN-RELATED"/>
    <property type="match status" value="1"/>
</dbReference>
<feature type="transmembrane region" description="Helical" evidence="1">
    <location>
        <begin position="51"/>
        <end position="71"/>
    </location>
</feature>
<dbReference type="PANTHER" id="PTHR37305:SF1">
    <property type="entry name" value="MEMBRANE PROTEIN"/>
    <property type="match status" value="1"/>
</dbReference>
<gene>
    <name evidence="2" type="ORF">DealDRAFT_1922</name>
</gene>
<name>C0GHG3_DETAL</name>
<evidence type="ECO:0000313" key="2">
    <source>
        <dbReference type="EMBL" id="EEG77169.1"/>
    </source>
</evidence>
<feature type="transmembrane region" description="Helical" evidence="1">
    <location>
        <begin position="101"/>
        <end position="126"/>
    </location>
</feature>
<comment type="caution">
    <text evidence="2">The sequence shown here is derived from an EMBL/GenBank/DDBJ whole genome shotgun (WGS) entry which is preliminary data.</text>
</comment>
<accession>C0GHG3</accession>
<protein>
    <recommendedName>
        <fullName evidence="4">ABC-2 type transport system permease protein</fullName>
    </recommendedName>
</protein>
<organism evidence="2 3">
    <name type="scientific">Dethiobacter alkaliphilus AHT 1</name>
    <dbReference type="NCBI Taxonomy" id="555088"/>
    <lineage>
        <taxon>Bacteria</taxon>
        <taxon>Bacillati</taxon>
        <taxon>Bacillota</taxon>
        <taxon>Dethiobacteria</taxon>
        <taxon>Dethiobacterales</taxon>
        <taxon>Dethiobacteraceae</taxon>
        <taxon>Dethiobacter</taxon>
    </lineage>
</organism>
<proteinExistence type="predicted"/>
<keyword evidence="1" id="KW-0812">Transmembrane</keyword>
<evidence type="ECO:0008006" key="4">
    <source>
        <dbReference type="Google" id="ProtNLM"/>
    </source>
</evidence>
<feature type="transmembrane region" description="Helical" evidence="1">
    <location>
        <begin position="228"/>
        <end position="248"/>
    </location>
</feature>